<name>A0AAN8RTP1_9PEZI</name>
<reference evidence="2 3" key="1">
    <citation type="submission" date="2019-10" db="EMBL/GenBank/DDBJ databases">
        <authorList>
            <person name="Palmer J.M."/>
        </authorList>
    </citation>
    <scope>NUCLEOTIDE SEQUENCE [LARGE SCALE GENOMIC DNA]</scope>
    <source>
        <strain evidence="2 3">TWF506</strain>
    </source>
</reference>
<gene>
    <name evidence="2" type="ORF">TWF506_008174</name>
</gene>
<evidence type="ECO:0008006" key="4">
    <source>
        <dbReference type="Google" id="ProtNLM"/>
    </source>
</evidence>
<accession>A0AAN8RTP1</accession>
<feature type="compositionally biased region" description="Low complexity" evidence="1">
    <location>
        <begin position="11"/>
        <end position="24"/>
    </location>
</feature>
<sequence>MNIRKISPKDNNNTPQPNQETPTRPISTYTAAYQVLNLPELLEEIILYDLTTITTIATTRPSHPRPHHWVNNWDRLTHLRQVCKTWSIIIDFSPKLGRLVYRYPKICTYVKIENLSLCEPFLWSLCCKMKKMSEIRDWDGFGTVTEFDGFVREIAPSGGYVASNVFVSQPAVQAVYIRFSGLADSTWLKDYEAFIRPVDYSRISSGRDYSYHYAVINNRDSGGGVTAEDLVNSLILVIGKFFSFGGGFRNLTIDLAVGNSMIFNGHQFLSIVSSRRMWEPSWSARKLDRAPLADRAVEQRAGIGSNLLKRISGVFSRDLSFQRRSLG</sequence>
<evidence type="ECO:0000256" key="1">
    <source>
        <dbReference type="SAM" id="MobiDB-lite"/>
    </source>
</evidence>
<dbReference type="EMBL" id="JAVHJM010000005">
    <property type="protein sequence ID" value="KAK6513737.1"/>
    <property type="molecule type" value="Genomic_DNA"/>
</dbReference>
<comment type="caution">
    <text evidence="2">The sequence shown here is derived from an EMBL/GenBank/DDBJ whole genome shotgun (WGS) entry which is preliminary data.</text>
</comment>
<dbReference type="AlphaFoldDB" id="A0AAN8RTP1"/>
<evidence type="ECO:0000313" key="2">
    <source>
        <dbReference type="EMBL" id="KAK6513737.1"/>
    </source>
</evidence>
<dbReference type="Proteomes" id="UP001307849">
    <property type="component" value="Unassembled WGS sequence"/>
</dbReference>
<protein>
    <recommendedName>
        <fullName evidence="4">F-box domain-containing protein</fullName>
    </recommendedName>
</protein>
<keyword evidence="3" id="KW-1185">Reference proteome</keyword>
<evidence type="ECO:0000313" key="3">
    <source>
        <dbReference type="Proteomes" id="UP001307849"/>
    </source>
</evidence>
<organism evidence="2 3">
    <name type="scientific">Arthrobotrys conoides</name>
    <dbReference type="NCBI Taxonomy" id="74498"/>
    <lineage>
        <taxon>Eukaryota</taxon>
        <taxon>Fungi</taxon>
        <taxon>Dikarya</taxon>
        <taxon>Ascomycota</taxon>
        <taxon>Pezizomycotina</taxon>
        <taxon>Orbiliomycetes</taxon>
        <taxon>Orbiliales</taxon>
        <taxon>Orbiliaceae</taxon>
        <taxon>Arthrobotrys</taxon>
    </lineage>
</organism>
<feature type="region of interest" description="Disordered" evidence="1">
    <location>
        <begin position="1"/>
        <end position="24"/>
    </location>
</feature>
<proteinExistence type="predicted"/>